<evidence type="ECO:0000256" key="1">
    <source>
        <dbReference type="SAM" id="Phobius"/>
    </source>
</evidence>
<proteinExistence type="predicted"/>
<dbReference type="EMBL" id="BARS01046901">
    <property type="protein sequence ID" value="GAG34182.1"/>
    <property type="molecule type" value="Genomic_DNA"/>
</dbReference>
<protein>
    <submittedName>
        <fullName evidence="2">Uncharacterized protein</fullName>
    </submittedName>
</protein>
<feature type="transmembrane region" description="Helical" evidence="1">
    <location>
        <begin position="78"/>
        <end position="98"/>
    </location>
</feature>
<name>X0XFJ5_9ZZZZ</name>
<gene>
    <name evidence="2" type="ORF">S01H1_70518</name>
</gene>
<comment type="caution">
    <text evidence="2">The sequence shown here is derived from an EMBL/GenBank/DDBJ whole genome shotgun (WGS) entry which is preliminary data.</text>
</comment>
<sequence>DTNTRGFRDKFPEEKSLFLCAREKLLHYKDESIEKNKIRIRAIDFFGRKSLHFVSMIIFTYFPTIFLDGIPLPTYSGIAMYSFIEFLCGLLVWNWIYISKGKRKYIAPMLLGGHNRIQDGYSSLTNVSVALFTGSIRTLITAAFYLFLQKDILLSFGKNNYNDYESIKRIFLLVWILNNNGVSFGDTAGEGIGAFLGKHRFKVYGFSGQENQRSIEGCLGVFFFTGLSDMTSILFCSNLFDIYTF</sequence>
<feature type="non-terminal residue" evidence="2">
    <location>
        <position position="1"/>
    </location>
</feature>
<reference evidence="2" key="1">
    <citation type="journal article" date="2014" name="Front. Microbiol.">
        <title>High frequency of phylogenetically diverse reductive dehalogenase-homologous genes in deep subseafloor sedimentary metagenomes.</title>
        <authorList>
            <person name="Kawai M."/>
            <person name="Futagami T."/>
            <person name="Toyoda A."/>
            <person name="Takaki Y."/>
            <person name="Nishi S."/>
            <person name="Hori S."/>
            <person name="Arai W."/>
            <person name="Tsubouchi T."/>
            <person name="Morono Y."/>
            <person name="Uchiyama I."/>
            <person name="Ito T."/>
            <person name="Fujiyama A."/>
            <person name="Inagaki F."/>
            <person name="Takami H."/>
        </authorList>
    </citation>
    <scope>NUCLEOTIDE SEQUENCE</scope>
    <source>
        <strain evidence="2">Expedition CK06-06</strain>
    </source>
</reference>
<accession>X0XFJ5</accession>
<dbReference type="AlphaFoldDB" id="X0XFJ5"/>
<keyword evidence="1" id="KW-0472">Membrane</keyword>
<organism evidence="2">
    <name type="scientific">marine sediment metagenome</name>
    <dbReference type="NCBI Taxonomy" id="412755"/>
    <lineage>
        <taxon>unclassified sequences</taxon>
        <taxon>metagenomes</taxon>
        <taxon>ecological metagenomes</taxon>
    </lineage>
</organism>
<keyword evidence="1" id="KW-1133">Transmembrane helix</keyword>
<feature type="transmembrane region" description="Helical" evidence="1">
    <location>
        <begin position="51"/>
        <end position="72"/>
    </location>
</feature>
<evidence type="ECO:0000313" key="2">
    <source>
        <dbReference type="EMBL" id="GAG34182.1"/>
    </source>
</evidence>
<feature type="transmembrane region" description="Helical" evidence="1">
    <location>
        <begin position="124"/>
        <end position="148"/>
    </location>
</feature>
<feature type="non-terminal residue" evidence="2">
    <location>
        <position position="245"/>
    </location>
</feature>
<keyword evidence="1" id="KW-0812">Transmembrane</keyword>